<gene>
    <name evidence="2" type="primary">coxH3</name>
    <name evidence="2" type="ORF">GCM10009836_07600</name>
</gene>
<name>A0ABN2MM40_9PSEU</name>
<comment type="caution">
    <text evidence="2">The sequence shown here is derived from an EMBL/GenBank/DDBJ whole genome shotgun (WGS) entry which is preliminary data.</text>
</comment>
<dbReference type="SUPFAM" id="SSF53474">
    <property type="entry name" value="alpha/beta-Hydrolases"/>
    <property type="match status" value="1"/>
</dbReference>
<evidence type="ECO:0000313" key="3">
    <source>
        <dbReference type="Proteomes" id="UP001500449"/>
    </source>
</evidence>
<keyword evidence="3" id="KW-1185">Reference proteome</keyword>
<dbReference type="EMBL" id="BAAAQK010000003">
    <property type="protein sequence ID" value="GAA1832024.1"/>
    <property type="molecule type" value="Genomic_DNA"/>
</dbReference>
<sequence>MQVISADGTALDAELALPEEPRGGLVFCHPHPHHGGSMHTPVVEALFEGLPAHGIAVLRFDFRGVGRSGGTHTGGDREREDAAAAVAALAEALGGAQALAGSTGGGLPILLGGWSFGADVALSTAPEGIAGWFAVAPPLRFALSPHGTDPRAKVLMAGERDRVAPPDHVREATAGWAATTVETVPGADHLFLPQRGLLVERAAQMLTRSGCV</sequence>
<dbReference type="Proteomes" id="UP001500449">
    <property type="component" value="Unassembled WGS sequence"/>
</dbReference>
<dbReference type="Gene3D" id="3.40.50.1820">
    <property type="entry name" value="alpha/beta hydrolase"/>
    <property type="match status" value="1"/>
</dbReference>
<organism evidence="2 3">
    <name type="scientific">Pseudonocardia ailaonensis</name>
    <dbReference type="NCBI Taxonomy" id="367279"/>
    <lineage>
        <taxon>Bacteria</taxon>
        <taxon>Bacillati</taxon>
        <taxon>Actinomycetota</taxon>
        <taxon>Actinomycetes</taxon>
        <taxon>Pseudonocardiales</taxon>
        <taxon>Pseudonocardiaceae</taxon>
        <taxon>Pseudonocardia</taxon>
    </lineage>
</organism>
<evidence type="ECO:0000259" key="1">
    <source>
        <dbReference type="Pfam" id="PF12146"/>
    </source>
</evidence>
<proteinExistence type="predicted"/>
<dbReference type="RefSeq" id="WP_344412365.1">
    <property type="nucleotide sequence ID" value="NZ_BAAAQK010000003.1"/>
</dbReference>
<protein>
    <submittedName>
        <fullName evidence="2">Dot/Icm type IV secretion system effector CoxH3</fullName>
    </submittedName>
</protein>
<dbReference type="Pfam" id="PF12146">
    <property type="entry name" value="Hydrolase_4"/>
    <property type="match status" value="1"/>
</dbReference>
<dbReference type="InterPro" id="IPR022742">
    <property type="entry name" value="Hydrolase_4"/>
</dbReference>
<dbReference type="PANTHER" id="PTHR42103:SF2">
    <property type="entry name" value="AB HYDROLASE-1 DOMAIN-CONTAINING PROTEIN"/>
    <property type="match status" value="1"/>
</dbReference>
<dbReference type="PANTHER" id="PTHR42103">
    <property type="entry name" value="ALPHA/BETA-HYDROLASES SUPERFAMILY PROTEIN"/>
    <property type="match status" value="1"/>
</dbReference>
<accession>A0ABN2MM40</accession>
<evidence type="ECO:0000313" key="2">
    <source>
        <dbReference type="EMBL" id="GAA1832024.1"/>
    </source>
</evidence>
<reference evidence="2 3" key="1">
    <citation type="journal article" date="2019" name="Int. J. Syst. Evol. Microbiol.">
        <title>The Global Catalogue of Microorganisms (GCM) 10K type strain sequencing project: providing services to taxonomists for standard genome sequencing and annotation.</title>
        <authorList>
            <consortium name="The Broad Institute Genomics Platform"/>
            <consortium name="The Broad Institute Genome Sequencing Center for Infectious Disease"/>
            <person name="Wu L."/>
            <person name="Ma J."/>
        </authorList>
    </citation>
    <scope>NUCLEOTIDE SEQUENCE [LARGE SCALE GENOMIC DNA]</scope>
    <source>
        <strain evidence="2 3">JCM 16009</strain>
    </source>
</reference>
<feature type="domain" description="Serine aminopeptidase S33" evidence="1">
    <location>
        <begin position="34"/>
        <end position="164"/>
    </location>
</feature>
<dbReference type="InterPro" id="IPR029058">
    <property type="entry name" value="AB_hydrolase_fold"/>
</dbReference>